<dbReference type="PANTHER" id="PTHR43591">
    <property type="entry name" value="METHYLTRANSFERASE"/>
    <property type="match status" value="1"/>
</dbReference>
<keyword evidence="3" id="KW-0489">Methyltransferase</keyword>
<dbReference type="AlphaFoldDB" id="A0A5C6XH96"/>
<evidence type="ECO:0000313" key="4">
    <source>
        <dbReference type="Proteomes" id="UP000321412"/>
    </source>
</evidence>
<accession>A0A5C6XH96</accession>
<comment type="caution">
    <text evidence="3">The sequence shown here is derived from an EMBL/GenBank/DDBJ whole genome shotgun (WGS) entry which is preliminary data.</text>
</comment>
<dbReference type="CDD" id="cd02440">
    <property type="entry name" value="AdoMet_MTases"/>
    <property type="match status" value="1"/>
</dbReference>
<feature type="domain" description="Methyltransferase" evidence="2">
    <location>
        <begin position="33"/>
        <end position="123"/>
    </location>
</feature>
<gene>
    <name evidence="3" type="ORF">FRC98_02250</name>
</gene>
<dbReference type="SUPFAM" id="SSF53335">
    <property type="entry name" value="S-adenosyl-L-methionine-dependent methyltransferases"/>
    <property type="match status" value="1"/>
</dbReference>
<dbReference type="Pfam" id="PF13649">
    <property type="entry name" value="Methyltransf_25"/>
    <property type="match status" value="1"/>
</dbReference>
<feature type="compositionally biased region" description="Acidic residues" evidence="1">
    <location>
        <begin position="478"/>
        <end position="519"/>
    </location>
</feature>
<dbReference type="GO" id="GO:0032259">
    <property type="term" value="P:methylation"/>
    <property type="evidence" value="ECO:0007669"/>
    <property type="project" value="UniProtKB-KW"/>
</dbReference>
<name>A0A5C6XH96_9DELT</name>
<dbReference type="Proteomes" id="UP000321412">
    <property type="component" value="Unassembled WGS sequence"/>
</dbReference>
<sequence>MTRYFGIHTLEGEWHSLLPRYALLSDRLEGKRVLDIGCGTGIGSSLLLELGAEHVDAIDHRPAVLELARIKHAKQGLDFHVMFWEELGFPDQTFDMVLCLDPTSPVTDLNLLAEIKRVLKPGGEYVCAVERRNIQGVESLLPRYGYTDNAESVELNRSEDRVPQIGNLRQSFETVVSVLQQPRYSYVFDFNCEREGSAARPYTMRKASGEPDESGLWVGDAPREDSAENTDQRPGRWLGIDEQLWEHEGDASNVELLFCGDAHMPPPTLREIRMPYAGLVDRLHNLISDLQIRQHPSQRDPSFGDVVESGGGFSERETTSEFRALNHWALEKRSRRANVEPPQPYDYGQRSAQAQADHQRGLDQIREQLEQMTYLYQQVRADMEDLFVRTRQELHERDRYIEHLVDTVHRWQHHAYTETDDQPTGVYELPHDEQDRSFDGETTGIFTKPLSYVKAEDHQDGSEPSGERASDGDVAACDPDDDASESGEYSLEEVSSEADAEESEAEASESESAEPETSH</sequence>
<protein>
    <submittedName>
        <fullName evidence="3">Class I SAM-dependent methyltransferase</fullName>
    </submittedName>
</protein>
<evidence type="ECO:0000259" key="2">
    <source>
        <dbReference type="Pfam" id="PF13649"/>
    </source>
</evidence>
<dbReference type="Gene3D" id="3.40.50.150">
    <property type="entry name" value="Vaccinia Virus protein VP39"/>
    <property type="match status" value="1"/>
</dbReference>
<feature type="compositionally biased region" description="Basic and acidic residues" evidence="1">
    <location>
        <begin position="429"/>
        <end position="439"/>
    </location>
</feature>
<proteinExistence type="predicted"/>
<keyword evidence="3" id="KW-0808">Transferase</keyword>
<dbReference type="GO" id="GO:0008168">
    <property type="term" value="F:methyltransferase activity"/>
    <property type="evidence" value="ECO:0007669"/>
    <property type="project" value="UniProtKB-KW"/>
</dbReference>
<dbReference type="OrthoDB" id="264333at2"/>
<evidence type="ECO:0000256" key="1">
    <source>
        <dbReference type="SAM" id="MobiDB-lite"/>
    </source>
</evidence>
<dbReference type="InterPro" id="IPR029063">
    <property type="entry name" value="SAM-dependent_MTases_sf"/>
</dbReference>
<feature type="compositionally biased region" description="Basic and acidic residues" evidence="1">
    <location>
        <begin position="454"/>
        <end position="471"/>
    </location>
</feature>
<dbReference type="EMBL" id="VOSM01000001">
    <property type="protein sequence ID" value="TXD39244.1"/>
    <property type="molecule type" value="Genomic_DNA"/>
</dbReference>
<dbReference type="RefSeq" id="WP_146979675.1">
    <property type="nucleotide sequence ID" value="NZ_VOSM01000001.1"/>
</dbReference>
<evidence type="ECO:0000313" key="3">
    <source>
        <dbReference type="EMBL" id="TXD39244.1"/>
    </source>
</evidence>
<feature type="region of interest" description="Disordered" evidence="1">
    <location>
        <begin position="202"/>
        <end position="234"/>
    </location>
</feature>
<reference evidence="3 4" key="1">
    <citation type="submission" date="2019-08" db="EMBL/GenBank/DDBJ databases">
        <title>Bradymonadales sp. TMQ4.</title>
        <authorList>
            <person name="Liang Q."/>
        </authorList>
    </citation>
    <scope>NUCLEOTIDE SEQUENCE [LARGE SCALE GENOMIC DNA]</scope>
    <source>
        <strain evidence="3 4">TMQ4</strain>
    </source>
</reference>
<organism evidence="3 4">
    <name type="scientific">Lujinxingia vulgaris</name>
    <dbReference type="NCBI Taxonomy" id="2600176"/>
    <lineage>
        <taxon>Bacteria</taxon>
        <taxon>Deltaproteobacteria</taxon>
        <taxon>Bradymonadales</taxon>
        <taxon>Lujinxingiaceae</taxon>
        <taxon>Lujinxingia</taxon>
    </lineage>
</organism>
<dbReference type="InterPro" id="IPR041698">
    <property type="entry name" value="Methyltransf_25"/>
</dbReference>
<feature type="region of interest" description="Disordered" evidence="1">
    <location>
        <begin position="416"/>
        <end position="519"/>
    </location>
</feature>
<feature type="compositionally biased region" description="Basic and acidic residues" evidence="1">
    <location>
        <begin position="221"/>
        <end position="234"/>
    </location>
</feature>
<feature type="region of interest" description="Disordered" evidence="1">
    <location>
        <begin position="296"/>
        <end position="318"/>
    </location>
</feature>
<keyword evidence="4" id="KW-1185">Reference proteome</keyword>